<dbReference type="InterPro" id="IPR000477">
    <property type="entry name" value="RT_dom"/>
</dbReference>
<proteinExistence type="predicted"/>
<dbReference type="Pfam" id="PF00665">
    <property type="entry name" value="rve"/>
    <property type="match status" value="1"/>
</dbReference>
<evidence type="ECO:0000256" key="1">
    <source>
        <dbReference type="ARBA" id="ARBA00023268"/>
    </source>
</evidence>
<organism evidence="5 6">
    <name type="scientific">Elysia marginata</name>
    <dbReference type="NCBI Taxonomy" id="1093978"/>
    <lineage>
        <taxon>Eukaryota</taxon>
        <taxon>Metazoa</taxon>
        <taxon>Spiralia</taxon>
        <taxon>Lophotrochozoa</taxon>
        <taxon>Mollusca</taxon>
        <taxon>Gastropoda</taxon>
        <taxon>Heterobranchia</taxon>
        <taxon>Euthyneura</taxon>
        <taxon>Panpulmonata</taxon>
        <taxon>Sacoglossa</taxon>
        <taxon>Placobranchoidea</taxon>
        <taxon>Plakobranchidae</taxon>
        <taxon>Elysia</taxon>
    </lineage>
</organism>
<dbReference type="EMBL" id="BMAT01010958">
    <property type="protein sequence ID" value="GFR63940.1"/>
    <property type="molecule type" value="Genomic_DNA"/>
</dbReference>
<dbReference type="Proteomes" id="UP000762676">
    <property type="component" value="Unassembled WGS sequence"/>
</dbReference>
<dbReference type="GO" id="GO:0003676">
    <property type="term" value="F:nucleic acid binding"/>
    <property type="evidence" value="ECO:0007669"/>
    <property type="project" value="InterPro"/>
</dbReference>
<dbReference type="InterPro" id="IPR050951">
    <property type="entry name" value="Retrovirus_Pol_polyprotein"/>
</dbReference>
<dbReference type="InterPro" id="IPR041577">
    <property type="entry name" value="RT_RNaseH_2"/>
</dbReference>
<dbReference type="FunFam" id="3.30.420.10:FF:000032">
    <property type="entry name" value="Retrovirus-related Pol polyprotein from transposon 297-like Protein"/>
    <property type="match status" value="1"/>
</dbReference>
<gene>
    <name evidence="5" type="ORF">ElyMa_005494200</name>
</gene>
<dbReference type="GO" id="GO:0003824">
    <property type="term" value="F:catalytic activity"/>
    <property type="evidence" value="ECO:0007669"/>
    <property type="project" value="UniProtKB-KW"/>
</dbReference>
<keyword evidence="6" id="KW-1185">Reference proteome</keyword>
<feature type="region of interest" description="Disordered" evidence="2">
    <location>
        <begin position="627"/>
        <end position="682"/>
    </location>
</feature>
<accession>A0AAV4ETJ3</accession>
<evidence type="ECO:0000259" key="4">
    <source>
        <dbReference type="PROSITE" id="PS50994"/>
    </source>
</evidence>
<dbReference type="InterPro" id="IPR036397">
    <property type="entry name" value="RNaseH_sf"/>
</dbReference>
<evidence type="ECO:0000256" key="2">
    <source>
        <dbReference type="SAM" id="MobiDB-lite"/>
    </source>
</evidence>
<dbReference type="InterPro" id="IPR041588">
    <property type="entry name" value="Integrase_H2C2"/>
</dbReference>
<protein>
    <submittedName>
        <fullName evidence="5">Pol polyprotein</fullName>
    </submittedName>
</protein>
<dbReference type="PROSITE" id="PS50994">
    <property type="entry name" value="INTEGRASE"/>
    <property type="match status" value="1"/>
</dbReference>
<dbReference type="SUPFAM" id="SSF56672">
    <property type="entry name" value="DNA/RNA polymerases"/>
    <property type="match status" value="1"/>
</dbReference>
<dbReference type="InterPro" id="IPR043502">
    <property type="entry name" value="DNA/RNA_pol_sf"/>
</dbReference>
<reference evidence="5 6" key="1">
    <citation type="journal article" date="2021" name="Elife">
        <title>Chloroplast acquisition without the gene transfer in kleptoplastic sea slugs, Plakobranchus ocellatus.</title>
        <authorList>
            <person name="Maeda T."/>
            <person name="Takahashi S."/>
            <person name="Yoshida T."/>
            <person name="Shimamura S."/>
            <person name="Takaki Y."/>
            <person name="Nagai Y."/>
            <person name="Toyoda A."/>
            <person name="Suzuki Y."/>
            <person name="Arimoto A."/>
            <person name="Ishii H."/>
            <person name="Satoh N."/>
            <person name="Nishiyama T."/>
            <person name="Hasebe M."/>
            <person name="Maruyama T."/>
            <person name="Minagawa J."/>
            <person name="Obokata J."/>
            <person name="Shigenobu S."/>
        </authorList>
    </citation>
    <scope>NUCLEOTIDE SEQUENCE [LARGE SCALE GENOMIC DNA]</scope>
</reference>
<dbReference type="FunFam" id="3.30.70.270:FF:000003">
    <property type="entry name" value="Transposon Ty3-G Gag-Pol polyprotein"/>
    <property type="match status" value="1"/>
</dbReference>
<evidence type="ECO:0000313" key="5">
    <source>
        <dbReference type="EMBL" id="GFR63940.1"/>
    </source>
</evidence>
<dbReference type="AlphaFoldDB" id="A0AAV4ETJ3"/>
<dbReference type="GO" id="GO:0015074">
    <property type="term" value="P:DNA integration"/>
    <property type="evidence" value="ECO:0007669"/>
    <property type="project" value="InterPro"/>
</dbReference>
<dbReference type="Pfam" id="PF17919">
    <property type="entry name" value="RT_RNaseH_2"/>
    <property type="match status" value="1"/>
</dbReference>
<dbReference type="FunFam" id="3.10.20.370:FF:000001">
    <property type="entry name" value="Retrovirus-related Pol polyprotein from transposon 17.6-like protein"/>
    <property type="match status" value="1"/>
</dbReference>
<dbReference type="PANTHER" id="PTHR37984">
    <property type="entry name" value="PROTEIN CBG26694"/>
    <property type="match status" value="1"/>
</dbReference>
<evidence type="ECO:0000313" key="6">
    <source>
        <dbReference type="Proteomes" id="UP000762676"/>
    </source>
</evidence>
<dbReference type="InterPro" id="IPR043128">
    <property type="entry name" value="Rev_trsase/Diguanyl_cyclase"/>
</dbReference>
<dbReference type="CDD" id="cd09274">
    <property type="entry name" value="RNase_HI_RT_Ty3"/>
    <property type="match status" value="1"/>
</dbReference>
<dbReference type="Gene3D" id="3.30.70.270">
    <property type="match status" value="2"/>
</dbReference>
<dbReference type="SUPFAM" id="SSF53098">
    <property type="entry name" value="Ribonuclease H-like"/>
    <property type="match status" value="1"/>
</dbReference>
<feature type="domain" description="Integrase catalytic" evidence="4">
    <location>
        <begin position="366"/>
        <end position="537"/>
    </location>
</feature>
<dbReference type="PANTHER" id="PTHR37984:SF5">
    <property type="entry name" value="PROTEIN NYNRIN-LIKE"/>
    <property type="match status" value="1"/>
</dbReference>
<sequence>MPFGLKRAAQSFQRLMDTVLRDLDCAFVYLDDILVASSSAQSHIDDLNAVFYRLRHHGLVIKLEKCLFGVSSLDFLGHQVSAAGSVPMPSRVSAVKDFPQPRDVKALQEFLGINFIMNFYHRFIPNLASTLRPLYQVINTSKPRQALNWTNEMIQAFSASKQALAEATMLVHPCLDCSIALTCDASDVAIGAVLEQHAHGHWEPLAFFSRQLCKPEIKYITFDRELLGVYLATRHFRYMLEGRQFTFYTDHKPLVDAMSKTTELQSARQQRHLSAISEFSTDIRHISGKKNMVADYLSRAVTENFRRSVFEAVHNLLHPGVKATIRLVSEKFIWHGLRRQVSTWVKECHKCHSSKIQKHTRAPLETFTVPEKRFSHINNDIVGSLPESCGQRYLITIIDRNTRWPEAIPIPNITTAECVQALVGGWISRFGIPEDISSDRGSQFTSALWTEIAKRLGVKVHRTTAFHPQANGMVERFHRTLKAALKARLTGNNWVEELPWVLLGLRTAPKEDLGYSSAELVYGEPLTVPGEFTASQASPWSATDFLTAFRAKRQLLTPRPTVHHSKQHTYLPPSLLTAKYVYIRTDTVKTPLQRPYSGPYMVLAPGEKTFLVDMGGRAERISIDRLKPAQVDPTKPVQLQQPARRGRPPALPRPPSATETDDTRGQPAAQTHHRQLTSRTGQQVRLRMRFQLLSEMSVLAGGV</sequence>
<evidence type="ECO:0000259" key="3">
    <source>
        <dbReference type="PROSITE" id="PS50878"/>
    </source>
</evidence>
<name>A0AAV4ETJ3_9GAST</name>
<dbReference type="PROSITE" id="PS50878">
    <property type="entry name" value="RT_POL"/>
    <property type="match status" value="1"/>
</dbReference>
<dbReference type="InterPro" id="IPR012337">
    <property type="entry name" value="RNaseH-like_sf"/>
</dbReference>
<dbReference type="Gene3D" id="3.30.420.10">
    <property type="entry name" value="Ribonuclease H-like superfamily/Ribonuclease H"/>
    <property type="match status" value="1"/>
</dbReference>
<dbReference type="CDD" id="cd01647">
    <property type="entry name" value="RT_LTR"/>
    <property type="match status" value="1"/>
</dbReference>
<dbReference type="Gene3D" id="1.10.340.70">
    <property type="match status" value="1"/>
</dbReference>
<feature type="domain" description="Reverse transcriptase" evidence="3">
    <location>
        <begin position="1"/>
        <end position="80"/>
    </location>
</feature>
<dbReference type="Pfam" id="PF00078">
    <property type="entry name" value="RVT_1"/>
    <property type="match status" value="1"/>
</dbReference>
<keyword evidence="1" id="KW-0511">Multifunctional enzyme</keyword>
<comment type="caution">
    <text evidence="5">The sequence shown here is derived from an EMBL/GenBank/DDBJ whole genome shotgun (WGS) entry which is preliminary data.</text>
</comment>
<dbReference type="Pfam" id="PF17921">
    <property type="entry name" value="Integrase_H2C2"/>
    <property type="match status" value="1"/>
</dbReference>
<dbReference type="InterPro" id="IPR001584">
    <property type="entry name" value="Integrase_cat-core"/>
</dbReference>